<dbReference type="Proteomes" id="UP001144352">
    <property type="component" value="Unassembled WGS sequence"/>
</dbReference>
<evidence type="ECO:0000259" key="2">
    <source>
        <dbReference type="SMART" id="SM00909"/>
    </source>
</evidence>
<keyword evidence="4" id="KW-1185">Reference proteome</keyword>
<dbReference type="Pfam" id="PF10646">
    <property type="entry name" value="Germane"/>
    <property type="match status" value="1"/>
</dbReference>
<comment type="caution">
    <text evidence="3">The sequence shown here is derived from an EMBL/GenBank/DDBJ whole genome shotgun (WGS) entry which is preliminary data.</text>
</comment>
<feature type="domain" description="GerMN" evidence="2">
    <location>
        <begin position="89"/>
        <end position="176"/>
    </location>
</feature>
<organism evidence="3 4">
    <name type="scientific">Geobacter hydrogenophilus</name>
    <dbReference type="NCBI Taxonomy" id="40983"/>
    <lineage>
        <taxon>Bacteria</taxon>
        <taxon>Pseudomonadati</taxon>
        <taxon>Thermodesulfobacteriota</taxon>
        <taxon>Desulfuromonadia</taxon>
        <taxon>Geobacterales</taxon>
        <taxon>Geobacteraceae</taxon>
        <taxon>Geobacter</taxon>
    </lineage>
</organism>
<gene>
    <name evidence="3" type="ORF">GHYDROH2_00350</name>
</gene>
<evidence type="ECO:0000256" key="1">
    <source>
        <dbReference type="SAM" id="SignalP"/>
    </source>
</evidence>
<reference evidence="3" key="1">
    <citation type="submission" date="2022-12" db="EMBL/GenBank/DDBJ databases">
        <title>Reference genome sequencing for broad-spectrum identification of bacterial and archaeal isolates by mass spectrometry.</title>
        <authorList>
            <person name="Sekiguchi Y."/>
            <person name="Tourlousse D.M."/>
        </authorList>
    </citation>
    <scope>NUCLEOTIDE SEQUENCE</scope>
    <source>
        <strain evidence="3">H2</strain>
    </source>
</reference>
<dbReference type="PROSITE" id="PS51257">
    <property type="entry name" value="PROKAR_LIPOPROTEIN"/>
    <property type="match status" value="1"/>
</dbReference>
<dbReference type="AlphaFoldDB" id="A0A9W6FX99"/>
<dbReference type="InterPro" id="IPR019606">
    <property type="entry name" value="GerMN"/>
</dbReference>
<evidence type="ECO:0000313" key="4">
    <source>
        <dbReference type="Proteomes" id="UP001144352"/>
    </source>
</evidence>
<keyword evidence="1" id="KW-0732">Signal</keyword>
<feature type="signal peptide" evidence="1">
    <location>
        <begin position="1"/>
        <end position="21"/>
    </location>
</feature>
<accession>A0A9W6FX99</accession>
<sequence length="305" mass="33071">MRTLRLLVAAGLVLIGITSCAKERKTSPAKQVRVSATAAYEKYFGPAPTTDKGTCYAFVIYFPSAKEPGKVVPFPFFTFDQASIRQVALERLLGGMDVGSYKGEMFQPFAPGTRILGITEQNGVVTVNLSKEILVSKADAAVEKALLDSVALTLSQFSGTREVRMEIEGKESGGVDGKDVGRFLGHGGLERQPLTPEESAVLPPSPPRILSVTAMKEQGSKEVEEVNVFFDRPVTIKELRITDGGGKSFEGEVYHSVFDMAAVLKPKEPSLFKAGLPVKVRWKVTDKVGRSAEGTGEFSLEVREH</sequence>
<dbReference type="RefSeq" id="WP_214187543.1">
    <property type="nucleotide sequence ID" value="NZ_BSDS01000001.1"/>
</dbReference>
<proteinExistence type="predicted"/>
<evidence type="ECO:0000313" key="3">
    <source>
        <dbReference type="EMBL" id="GLI36534.1"/>
    </source>
</evidence>
<dbReference type="SMART" id="SM00909">
    <property type="entry name" value="Germane"/>
    <property type="match status" value="1"/>
</dbReference>
<feature type="chain" id="PRO_5040870998" description="GerMN domain-containing protein" evidence="1">
    <location>
        <begin position="22"/>
        <end position="305"/>
    </location>
</feature>
<dbReference type="EMBL" id="BSDS01000001">
    <property type="protein sequence ID" value="GLI36534.1"/>
    <property type="molecule type" value="Genomic_DNA"/>
</dbReference>
<name>A0A9W6FX99_9BACT</name>
<protein>
    <recommendedName>
        <fullName evidence="2">GerMN domain-containing protein</fullName>
    </recommendedName>
</protein>